<dbReference type="AlphaFoldDB" id="A0A8B8D1Q1"/>
<evidence type="ECO:0000256" key="5">
    <source>
        <dbReference type="PROSITE-ProRule" id="PRU00205"/>
    </source>
</evidence>
<feature type="domain" description="TLC" evidence="7">
    <location>
        <begin position="28"/>
        <end position="219"/>
    </location>
</feature>
<dbReference type="OrthoDB" id="506011at2759"/>
<feature type="transmembrane region" description="Helical" evidence="6">
    <location>
        <begin position="37"/>
        <end position="60"/>
    </location>
</feature>
<name>A0A8B8D1Q1_CRAVI</name>
<feature type="transmembrane region" description="Helical" evidence="6">
    <location>
        <begin position="189"/>
        <end position="214"/>
    </location>
</feature>
<sequence length="283" mass="32395">MENSMIVVGGFSFLWCGLYFGLCFMKPSRSNEWHCRTVTAVHAIVVCLLSLWCAFVQGPWPFTDAGGPSTPLQSLTIMICLGYFIFDLSWCLYFQTEGLPMLFHHLCSILGMTVGTVTGQYGTEMIATIFGSEITNPILQFRWFLREEGKYNSVLGEIVDASFMFLFGFFRIGIGSYLLYSYFKQDTDFLGRLGAVVIYGISWMFWINIVTYAIKKHKRTRKHEKMHKKQDSKNNVFLSNGEPHSCISNGRKSVETQSSINGSITNKDQFLIQRFINYKYSNN</sequence>
<keyword evidence="3 6" id="KW-1133">Transmembrane helix</keyword>
<feature type="transmembrane region" description="Helical" evidence="6">
    <location>
        <begin position="6"/>
        <end position="25"/>
    </location>
</feature>
<reference evidence="9" key="1">
    <citation type="submission" date="2025-08" db="UniProtKB">
        <authorList>
            <consortium name="RefSeq"/>
        </authorList>
    </citation>
    <scope>IDENTIFICATION</scope>
    <source>
        <tissue evidence="9">Whole sample</tissue>
    </source>
</reference>
<evidence type="ECO:0000259" key="7">
    <source>
        <dbReference type="PROSITE" id="PS50922"/>
    </source>
</evidence>
<dbReference type="PROSITE" id="PS50922">
    <property type="entry name" value="TLC"/>
    <property type="match status" value="1"/>
</dbReference>
<dbReference type="KEGG" id="cvn:111123421"/>
<dbReference type="SMART" id="SM00724">
    <property type="entry name" value="TLC"/>
    <property type="match status" value="1"/>
</dbReference>
<dbReference type="GeneID" id="111123421"/>
<dbReference type="GO" id="GO:0016020">
    <property type="term" value="C:membrane"/>
    <property type="evidence" value="ECO:0007669"/>
    <property type="project" value="UniProtKB-SubCell"/>
</dbReference>
<dbReference type="InterPro" id="IPR006634">
    <property type="entry name" value="TLC-dom"/>
</dbReference>
<organism evidence="8 9">
    <name type="scientific">Crassostrea virginica</name>
    <name type="common">Eastern oyster</name>
    <dbReference type="NCBI Taxonomy" id="6565"/>
    <lineage>
        <taxon>Eukaryota</taxon>
        <taxon>Metazoa</taxon>
        <taxon>Spiralia</taxon>
        <taxon>Lophotrochozoa</taxon>
        <taxon>Mollusca</taxon>
        <taxon>Bivalvia</taxon>
        <taxon>Autobranchia</taxon>
        <taxon>Pteriomorphia</taxon>
        <taxon>Ostreida</taxon>
        <taxon>Ostreoidea</taxon>
        <taxon>Ostreidae</taxon>
        <taxon>Crassostrea</taxon>
    </lineage>
</organism>
<proteinExistence type="predicted"/>
<dbReference type="PANTHER" id="PTHR31898">
    <property type="entry name" value="TRANSMEMBRANE PROTEIN 136"/>
    <property type="match status" value="1"/>
</dbReference>
<dbReference type="RefSeq" id="XP_022321439.1">
    <property type="nucleotide sequence ID" value="XM_022465731.1"/>
</dbReference>
<feature type="transmembrane region" description="Helical" evidence="6">
    <location>
        <begin position="72"/>
        <end position="94"/>
    </location>
</feature>
<protein>
    <submittedName>
        <fullName evidence="9">Transmembrane protein 136-like</fullName>
    </submittedName>
</protein>
<dbReference type="Proteomes" id="UP000694844">
    <property type="component" value="Chromosome 3"/>
</dbReference>
<dbReference type="PANTHER" id="PTHR31898:SF1">
    <property type="entry name" value="TLC DOMAIN-CONTAINING PROTEIN 5"/>
    <property type="match status" value="1"/>
</dbReference>
<keyword evidence="2 5" id="KW-0812">Transmembrane</keyword>
<evidence type="ECO:0000256" key="3">
    <source>
        <dbReference type="ARBA" id="ARBA00022989"/>
    </source>
</evidence>
<evidence type="ECO:0000256" key="6">
    <source>
        <dbReference type="SAM" id="Phobius"/>
    </source>
</evidence>
<evidence type="ECO:0000313" key="9">
    <source>
        <dbReference type="RefSeq" id="XP_022321439.1"/>
    </source>
</evidence>
<accession>A0A8B8D1Q1</accession>
<evidence type="ECO:0000256" key="2">
    <source>
        <dbReference type="ARBA" id="ARBA00022692"/>
    </source>
</evidence>
<gene>
    <name evidence="9" type="primary">LOC111123421</name>
</gene>
<keyword evidence="4 5" id="KW-0472">Membrane</keyword>
<dbReference type="Pfam" id="PF03798">
    <property type="entry name" value="TRAM_LAG1_CLN8"/>
    <property type="match status" value="1"/>
</dbReference>
<comment type="subcellular location">
    <subcellularLocation>
        <location evidence="1">Membrane</location>
        <topology evidence="1">Multi-pass membrane protein</topology>
    </subcellularLocation>
</comment>
<feature type="transmembrane region" description="Helical" evidence="6">
    <location>
        <begin position="163"/>
        <end position="183"/>
    </location>
</feature>
<keyword evidence="8" id="KW-1185">Reference proteome</keyword>
<dbReference type="InterPro" id="IPR042512">
    <property type="entry name" value="TLCD5"/>
</dbReference>
<evidence type="ECO:0000256" key="4">
    <source>
        <dbReference type="ARBA" id="ARBA00023136"/>
    </source>
</evidence>
<evidence type="ECO:0000313" key="8">
    <source>
        <dbReference type="Proteomes" id="UP000694844"/>
    </source>
</evidence>
<evidence type="ECO:0000256" key="1">
    <source>
        <dbReference type="ARBA" id="ARBA00004141"/>
    </source>
</evidence>